<keyword evidence="16" id="KW-1185">Reference proteome</keyword>
<dbReference type="PROSITE" id="PS01124">
    <property type="entry name" value="HTH_ARAC_FAMILY_2"/>
    <property type="match status" value="1"/>
</dbReference>
<sequence length="1355" mass="154902">MINRLYILYIILAMLYANPAYSIDFFFSHLGVENGLSQVSVLDIFQDSDGYIWFGTRNGANRYDGYEFIIYQNEVNNTATLSDNYIRGFAEDSRKNIWIGTSNGVNCIDYKTKNITRFYPRSINKDCTSNVINKLLRHSDGNVYAFCSRYIFKCKTDQTVEAISADEAIASPVYSVAQDRRGDIYVGTENTGLYIYSADWKLKHHVLSGNNGENNKLPAGTIMAILPDKDGNIWIGLDENGICLFNTRTQTLTHLHKDNSGLNNNSIRTLVFYNNDSILAGTFGGLSILNKKNLTVTPAGIDISGKGGLSHYSIHSMLIDRDQTLWIGTYSAGINYHSPFYRPVSYITTNEYAGIIGKGQEDKYGNMWFATEGAGLFCYNPQNGKKQLYPIKPIQEGNYETNIIKSILIQGDSILCSTHFGSVYLFSIRDKQYKMLYNFRHNDIYSLYIDSNKRLWIPTNSDEDLVMIDKGKQINSFAANGTIRSFKRITMINEVQPDLFLFGSLSDSLYLYDMKRETVRNLTPELQSDPQLERLGNITAILQDPNGYIWISTGKNGLYRLDTNLKLLKHYQKEDGLSVSQISSLTIDKNRNLWVATGRSLYKLNRETDTFSELQIADIPPQEFTLFSGNSVSSDGNIYFPGDKGILFFDPDKIMFNPNIPEVHLTSMILNNKEEVIGKTGNQSITLGANQNNITFKYTALNFIHSERNQYAYKLEGADPTWHTVGNRREAYYSNLAPGTYTFRVKASNNDAVWNPEEAILHITINPPFYKTWWAYLLYISLISFIIIRVIRYQHNKHEREREMHYKQMEQDKVNELHKERMRMFTNFSHELRTPLTLIINPLNDLMQYASFSPEVKKALQLIKKNTGRMLLLVNNLMDIQKYEAGKTVLQKTCFNFSAFIQEMYHSFESVANNREITFTLENELPDSYRVCFDEAEIEKIFFNLLSNAFKFTPSEGHITLRVSTVLQAECELLPNFPSQYNSILVEGKYLFIEVIDTGKGISDQEAEKIFEPFYRSQEDIHRQISGTGIGLSLTRSIILQHNGCIWTVSSEEKGTHFMFILPDTEEQEVTISEEPVLSKSAEISKKFNLLVEETENKNKQTILLVDDNQEVLQYLEQQLSLDYIILKAFNGKEALTVIEESFPHIVVSDVMMPEMNGLELCKRIKENQNYCHIPVILLTAKSMVSQIEEGLEAGADDYIVKPFQVSLLKARIRNILSLREKMKTIYGESLSLKQLGVEEPKENNDFLKQYIDIVKANISNPELDVSVIYEALNMSRTNFYRKVKAVTGLSPIELIKNIRLEAGAKLLKESDMNISEIAQHVGFSSRSYFARSFKAVYGMSPTEYQETESQNSSK</sequence>
<dbReference type="GO" id="GO:0043565">
    <property type="term" value="F:sequence-specific DNA binding"/>
    <property type="evidence" value="ECO:0007669"/>
    <property type="project" value="InterPro"/>
</dbReference>
<evidence type="ECO:0000259" key="12">
    <source>
        <dbReference type="PROSITE" id="PS50110"/>
    </source>
</evidence>
<dbReference type="PROSITE" id="PS50109">
    <property type="entry name" value="HIS_KIN"/>
    <property type="match status" value="1"/>
</dbReference>
<dbReference type="InterPro" id="IPR011110">
    <property type="entry name" value="Reg_prop"/>
</dbReference>
<evidence type="ECO:0000256" key="3">
    <source>
        <dbReference type="ARBA" id="ARBA00022553"/>
    </source>
</evidence>
<evidence type="ECO:0000256" key="2">
    <source>
        <dbReference type="ARBA" id="ARBA00012438"/>
    </source>
</evidence>
<dbReference type="FunFam" id="3.30.565.10:FF:000006">
    <property type="entry name" value="Sensor histidine kinase WalK"/>
    <property type="match status" value="1"/>
</dbReference>
<dbReference type="Pfam" id="PF07495">
    <property type="entry name" value="Y_Y_Y"/>
    <property type="match status" value="1"/>
</dbReference>
<dbReference type="Proteomes" id="UP000629596">
    <property type="component" value="Unassembled WGS sequence"/>
</dbReference>
<dbReference type="PRINTS" id="PR00344">
    <property type="entry name" value="BCTRLSENSOR"/>
</dbReference>
<dbReference type="InterPro" id="IPR011006">
    <property type="entry name" value="CheY-like_superfamily"/>
</dbReference>
<keyword evidence="8" id="KW-0804">Transcription</keyword>
<dbReference type="InterPro" id="IPR001789">
    <property type="entry name" value="Sig_transdc_resp-reg_receiver"/>
</dbReference>
<dbReference type="InterPro" id="IPR011047">
    <property type="entry name" value="Quinoprotein_ADH-like_sf"/>
</dbReference>
<dbReference type="SUPFAM" id="SSF46689">
    <property type="entry name" value="Homeodomain-like"/>
    <property type="match status" value="1"/>
</dbReference>
<dbReference type="InterPro" id="IPR011123">
    <property type="entry name" value="Y_Y_Y"/>
</dbReference>
<dbReference type="FunFam" id="1.10.287.130:FF:000045">
    <property type="entry name" value="Two-component system sensor histidine kinase/response regulator"/>
    <property type="match status" value="1"/>
</dbReference>
<evidence type="ECO:0000256" key="4">
    <source>
        <dbReference type="ARBA" id="ARBA00022679"/>
    </source>
</evidence>
<dbReference type="Gene3D" id="1.10.10.60">
    <property type="entry name" value="Homeodomain-like"/>
    <property type="match status" value="1"/>
</dbReference>
<dbReference type="SUPFAM" id="SSF52172">
    <property type="entry name" value="CheY-like"/>
    <property type="match status" value="1"/>
</dbReference>
<evidence type="ECO:0000256" key="8">
    <source>
        <dbReference type="ARBA" id="ARBA00023163"/>
    </source>
</evidence>
<reference evidence="13 16" key="2">
    <citation type="submission" date="2020-08" db="EMBL/GenBank/DDBJ databases">
        <title>Genome public.</title>
        <authorList>
            <person name="Liu C."/>
            <person name="Sun Q."/>
        </authorList>
    </citation>
    <scope>NUCLEOTIDE SEQUENCE [LARGE SCALE GENOMIC DNA]</scope>
    <source>
        <strain evidence="13 16">426_9</strain>
    </source>
</reference>
<dbReference type="SUPFAM" id="SSF63829">
    <property type="entry name" value="Calcium-dependent phosphotriesterase"/>
    <property type="match status" value="1"/>
</dbReference>
<reference evidence="14 15" key="1">
    <citation type="submission" date="2018-07" db="EMBL/GenBank/DDBJ databases">
        <title>Parabacteroides acidifaciens nov. sp., isolated from human feces.</title>
        <authorList>
            <person name="Wang Y.J."/>
        </authorList>
    </citation>
    <scope>NUCLEOTIDE SEQUENCE [LARGE SCALE GENOMIC DNA]</scope>
    <source>
        <strain evidence="14 15">426-9</strain>
    </source>
</reference>
<dbReference type="Pfam" id="PF00072">
    <property type="entry name" value="Response_reg"/>
    <property type="match status" value="1"/>
</dbReference>
<protein>
    <recommendedName>
        <fullName evidence="2">histidine kinase</fullName>
        <ecNumber evidence="2">2.7.13.3</ecNumber>
    </recommendedName>
</protein>
<proteinExistence type="predicted"/>
<dbReference type="PROSITE" id="PS00041">
    <property type="entry name" value="HTH_ARAC_FAMILY_1"/>
    <property type="match status" value="1"/>
</dbReference>
<dbReference type="Gene3D" id="3.30.565.10">
    <property type="entry name" value="Histidine kinase-like ATPase, C-terminal domain"/>
    <property type="match status" value="1"/>
</dbReference>
<dbReference type="Gene3D" id="1.10.287.130">
    <property type="match status" value="1"/>
</dbReference>
<dbReference type="EC" id="2.7.13.3" evidence="2"/>
<dbReference type="InterPro" id="IPR005467">
    <property type="entry name" value="His_kinase_dom"/>
</dbReference>
<dbReference type="RefSeq" id="WP_115500267.1">
    <property type="nucleotide sequence ID" value="NZ_JACRTI010000036.1"/>
</dbReference>
<dbReference type="FunFam" id="3.40.50.2300:FF:000138">
    <property type="entry name" value="Two-component system sensor histidine kinase/response regulator"/>
    <property type="match status" value="1"/>
</dbReference>
<keyword evidence="5" id="KW-0418">Kinase</keyword>
<dbReference type="SUPFAM" id="SSF55874">
    <property type="entry name" value="ATPase domain of HSP90 chaperone/DNA topoisomerase II/histidine kinase"/>
    <property type="match status" value="1"/>
</dbReference>
<dbReference type="Pfam" id="PF02518">
    <property type="entry name" value="HATPase_c"/>
    <property type="match status" value="1"/>
</dbReference>
<dbReference type="EMBL" id="QREV01000036">
    <property type="protein sequence ID" value="RDU48522.1"/>
    <property type="molecule type" value="Genomic_DNA"/>
</dbReference>
<dbReference type="Pfam" id="PF00512">
    <property type="entry name" value="HisKA"/>
    <property type="match status" value="1"/>
</dbReference>
<dbReference type="EMBL" id="JACRTI010000036">
    <property type="protein sequence ID" value="MBC8602775.1"/>
    <property type="molecule type" value="Genomic_DNA"/>
</dbReference>
<evidence type="ECO:0000256" key="9">
    <source>
        <dbReference type="PROSITE-ProRule" id="PRU00169"/>
    </source>
</evidence>
<dbReference type="GO" id="GO:0003700">
    <property type="term" value="F:DNA-binding transcription factor activity"/>
    <property type="evidence" value="ECO:0007669"/>
    <property type="project" value="InterPro"/>
</dbReference>
<dbReference type="FunFam" id="2.60.40.10:FF:000791">
    <property type="entry name" value="Two-component system sensor histidine kinase/response regulator"/>
    <property type="match status" value="1"/>
</dbReference>
<feature type="domain" description="Histidine kinase" evidence="11">
    <location>
        <begin position="827"/>
        <end position="1066"/>
    </location>
</feature>
<evidence type="ECO:0000256" key="5">
    <source>
        <dbReference type="ARBA" id="ARBA00022777"/>
    </source>
</evidence>
<dbReference type="CDD" id="cd17574">
    <property type="entry name" value="REC_OmpR"/>
    <property type="match status" value="1"/>
</dbReference>
<gene>
    <name evidence="14" type="ORF">DWU89_14090</name>
    <name evidence="13" type="ORF">H8784_13735</name>
</gene>
<dbReference type="InterPro" id="IPR003594">
    <property type="entry name" value="HATPase_dom"/>
</dbReference>
<dbReference type="SUPFAM" id="SSF101898">
    <property type="entry name" value="NHL repeat"/>
    <property type="match status" value="1"/>
</dbReference>
<evidence type="ECO:0000256" key="6">
    <source>
        <dbReference type="ARBA" id="ARBA00023015"/>
    </source>
</evidence>
<keyword evidence="3 9" id="KW-0597">Phosphoprotein</keyword>
<comment type="catalytic activity">
    <reaction evidence="1">
        <text>ATP + protein L-histidine = ADP + protein N-phospho-L-histidine.</text>
        <dbReference type="EC" id="2.7.13.3"/>
    </reaction>
</comment>
<evidence type="ECO:0000313" key="16">
    <source>
        <dbReference type="Proteomes" id="UP000629596"/>
    </source>
</evidence>
<evidence type="ECO:0000259" key="10">
    <source>
        <dbReference type="PROSITE" id="PS01124"/>
    </source>
</evidence>
<organism evidence="14 15">
    <name type="scientific">Parabacteroides acidifaciens</name>
    <dbReference type="NCBI Taxonomy" id="2290935"/>
    <lineage>
        <taxon>Bacteria</taxon>
        <taxon>Pseudomonadati</taxon>
        <taxon>Bacteroidota</taxon>
        <taxon>Bacteroidia</taxon>
        <taxon>Bacteroidales</taxon>
        <taxon>Tannerellaceae</taxon>
        <taxon>Parabacteroides</taxon>
    </lineage>
</organism>
<dbReference type="Gene3D" id="3.40.50.2300">
    <property type="match status" value="1"/>
</dbReference>
<evidence type="ECO:0000313" key="13">
    <source>
        <dbReference type="EMBL" id="MBC8602775.1"/>
    </source>
</evidence>
<dbReference type="InterPro" id="IPR036890">
    <property type="entry name" value="HATPase_C_sf"/>
</dbReference>
<dbReference type="InterPro" id="IPR018060">
    <property type="entry name" value="HTH_AraC"/>
</dbReference>
<evidence type="ECO:0000313" key="14">
    <source>
        <dbReference type="EMBL" id="RDU48522.1"/>
    </source>
</evidence>
<dbReference type="SMART" id="SM00448">
    <property type="entry name" value="REC"/>
    <property type="match status" value="1"/>
</dbReference>
<evidence type="ECO:0000256" key="7">
    <source>
        <dbReference type="ARBA" id="ARBA00023125"/>
    </source>
</evidence>
<dbReference type="CDD" id="cd00082">
    <property type="entry name" value="HisKA"/>
    <property type="match status" value="1"/>
</dbReference>
<dbReference type="SMART" id="SM00388">
    <property type="entry name" value="HisKA"/>
    <property type="match status" value="1"/>
</dbReference>
<dbReference type="Proteomes" id="UP000256321">
    <property type="component" value="Unassembled WGS sequence"/>
</dbReference>
<dbReference type="PANTHER" id="PTHR43547">
    <property type="entry name" value="TWO-COMPONENT HISTIDINE KINASE"/>
    <property type="match status" value="1"/>
</dbReference>
<name>A0A3D8HD06_9BACT</name>
<comment type="caution">
    <text evidence="14">The sequence shown here is derived from an EMBL/GenBank/DDBJ whole genome shotgun (WGS) entry which is preliminary data.</text>
</comment>
<dbReference type="InterPro" id="IPR018062">
    <property type="entry name" value="HTH_AraC-typ_CS"/>
</dbReference>
<dbReference type="CDD" id="cd00075">
    <property type="entry name" value="HATPase"/>
    <property type="match status" value="1"/>
</dbReference>
<dbReference type="PANTHER" id="PTHR43547:SF2">
    <property type="entry name" value="HYBRID SIGNAL TRANSDUCTION HISTIDINE KINASE C"/>
    <property type="match status" value="1"/>
</dbReference>
<evidence type="ECO:0000313" key="15">
    <source>
        <dbReference type="Proteomes" id="UP000256321"/>
    </source>
</evidence>
<dbReference type="SMART" id="SM00387">
    <property type="entry name" value="HATPase_c"/>
    <property type="match status" value="1"/>
</dbReference>
<dbReference type="InterPro" id="IPR009057">
    <property type="entry name" value="Homeodomain-like_sf"/>
</dbReference>
<feature type="domain" description="Response regulatory" evidence="12">
    <location>
        <begin position="1102"/>
        <end position="1217"/>
    </location>
</feature>
<dbReference type="Pfam" id="PF12833">
    <property type="entry name" value="HTH_18"/>
    <property type="match status" value="1"/>
</dbReference>
<dbReference type="InterPro" id="IPR003661">
    <property type="entry name" value="HisK_dim/P_dom"/>
</dbReference>
<dbReference type="GO" id="GO:0000155">
    <property type="term" value="F:phosphorelay sensor kinase activity"/>
    <property type="evidence" value="ECO:0007669"/>
    <property type="project" value="InterPro"/>
</dbReference>
<keyword evidence="6" id="KW-0805">Transcription regulation</keyword>
<dbReference type="Gene3D" id="2.60.40.10">
    <property type="entry name" value="Immunoglobulins"/>
    <property type="match status" value="1"/>
</dbReference>
<dbReference type="Gene3D" id="2.130.10.10">
    <property type="entry name" value="YVTN repeat-like/Quinoprotein amine dehydrogenase"/>
    <property type="match status" value="2"/>
</dbReference>
<feature type="domain" description="HTH araC/xylS-type" evidence="10">
    <location>
        <begin position="1249"/>
        <end position="1348"/>
    </location>
</feature>
<evidence type="ECO:0000256" key="1">
    <source>
        <dbReference type="ARBA" id="ARBA00000085"/>
    </source>
</evidence>
<feature type="modified residue" description="4-aspartylphosphate" evidence="9">
    <location>
        <position position="1150"/>
    </location>
</feature>
<keyword evidence="7" id="KW-0238">DNA-binding</keyword>
<dbReference type="InterPro" id="IPR004358">
    <property type="entry name" value="Sig_transdc_His_kin-like_C"/>
</dbReference>
<dbReference type="SMART" id="SM00342">
    <property type="entry name" value="HTH_ARAC"/>
    <property type="match status" value="1"/>
</dbReference>
<accession>A0A3D8HD06</accession>
<keyword evidence="4" id="KW-0808">Transferase</keyword>
<dbReference type="PROSITE" id="PS50110">
    <property type="entry name" value="RESPONSE_REGULATORY"/>
    <property type="match status" value="1"/>
</dbReference>
<dbReference type="InterPro" id="IPR036097">
    <property type="entry name" value="HisK_dim/P_sf"/>
</dbReference>
<dbReference type="SUPFAM" id="SSF50998">
    <property type="entry name" value="Quinoprotein alcohol dehydrogenase-like"/>
    <property type="match status" value="1"/>
</dbReference>
<evidence type="ECO:0000259" key="11">
    <source>
        <dbReference type="PROSITE" id="PS50109"/>
    </source>
</evidence>
<dbReference type="SUPFAM" id="SSF47384">
    <property type="entry name" value="Homodimeric domain of signal transducing histidine kinase"/>
    <property type="match status" value="1"/>
</dbReference>
<dbReference type="InterPro" id="IPR013783">
    <property type="entry name" value="Ig-like_fold"/>
</dbReference>
<dbReference type="Pfam" id="PF07494">
    <property type="entry name" value="Reg_prop"/>
    <property type="match status" value="5"/>
</dbReference>
<dbReference type="InterPro" id="IPR015943">
    <property type="entry name" value="WD40/YVTN_repeat-like_dom_sf"/>
</dbReference>